<dbReference type="EMBL" id="QAON01000007">
    <property type="protein sequence ID" value="PTQ89325.1"/>
    <property type="molecule type" value="Genomic_DNA"/>
</dbReference>
<organism evidence="8 9">
    <name type="scientific">Agitococcus lubricus</name>
    <dbReference type="NCBI Taxonomy" id="1077255"/>
    <lineage>
        <taxon>Bacteria</taxon>
        <taxon>Pseudomonadati</taxon>
        <taxon>Pseudomonadota</taxon>
        <taxon>Gammaproteobacteria</taxon>
        <taxon>Moraxellales</taxon>
        <taxon>Moraxellaceae</taxon>
        <taxon>Agitococcus</taxon>
    </lineage>
</organism>
<dbReference type="Pfam" id="PF06271">
    <property type="entry name" value="RDD"/>
    <property type="match status" value="1"/>
</dbReference>
<sequence length="148" mass="16413">MENNYLGFAERVAAALIDLFLQSLVLLPIVLTFFPDLLEQKTPNQNFQWVAAAVQTAMLVGFWLYNQSTPGKMLFKAKIVDATTGQAPSTQQLLLRYLGYILSSMALGVGFIWAAFDARHQGWHDKLGNTVVIKGNIKPATHKDSMLA</sequence>
<feature type="transmembrane region" description="Helical" evidence="6">
    <location>
        <begin position="12"/>
        <end position="34"/>
    </location>
</feature>
<dbReference type="GO" id="GO:0005886">
    <property type="term" value="C:plasma membrane"/>
    <property type="evidence" value="ECO:0007669"/>
    <property type="project" value="UniProtKB-SubCell"/>
</dbReference>
<accession>A0A2T5IZ88</accession>
<keyword evidence="4 6" id="KW-1133">Transmembrane helix</keyword>
<evidence type="ECO:0000256" key="6">
    <source>
        <dbReference type="SAM" id="Phobius"/>
    </source>
</evidence>
<keyword evidence="3 6" id="KW-0812">Transmembrane</keyword>
<keyword evidence="5 6" id="KW-0472">Membrane</keyword>
<reference evidence="8 9" key="1">
    <citation type="submission" date="2018-04" db="EMBL/GenBank/DDBJ databases">
        <title>Genomic Encyclopedia of Archaeal and Bacterial Type Strains, Phase II (KMG-II): from individual species to whole genera.</title>
        <authorList>
            <person name="Goeker M."/>
        </authorList>
    </citation>
    <scope>NUCLEOTIDE SEQUENCE [LARGE SCALE GENOMIC DNA]</scope>
    <source>
        <strain evidence="8 9">DSM 5822</strain>
    </source>
</reference>
<dbReference type="Proteomes" id="UP000244223">
    <property type="component" value="Unassembled WGS sequence"/>
</dbReference>
<comment type="caution">
    <text evidence="8">The sequence shown here is derived from an EMBL/GenBank/DDBJ whole genome shotgun (WGS) entry which is preliminary data.</text>
</comment>
<dbReference type="InterPro" id="IPR051791">
    <property type="entry name" value="Pra-immunoreactive"/>
</dbReference>
<keyword evidence="2" id="KW-1003">Cell membrane</keyword>
<proteinExistence type="predicted"/>
<gene>
    <name evidence="8" type="ORF">C8N29_10758</name>
</gene>
<evidence type="ECO:0000313" key="9">
    <source>
        <dbReference type="Proteomes" id="UP000244223"/>
    </source>
</evidence>
<name>A0A2T5IZ88_9GAMM</name>
<dbReference type="OrthoDB" id="9793824at2"/>
<comment type="subcellular location">
    <subcellularLocation>
        <location evidence="1">Cell membrane</location>
        <topology evidence="1">Multi-pass membrane protein</topology>
    </subcellularLocation>
</comment>
<evidence type="ECO:0000256" key="4">
    <source>
        <dbReference type="ARBA" id="ARBA00022989"/>
    </source>
</evidence>
<evidence type="ECO:0000256" key="1">
    <source>
        <dbReference type="ARBA" id="ARBA00004651"/>
    </source>
</evidence>
<protein>
    <submittedName>
        <fullName evidence="8">Putative RDD family membrane protein YckC</fullName>
    </submittedName>
</protein>
<dbReference type="PANTHER" id="PTHR36115">
    <property type="entry name" value="PROLINE-RICH ANTIGEN HOMOLOG-RELATED"/>
    <property type="match status" value="1"/>
</dbReference>
<evidence type="ECO:0000256" key="5">
    <source>
        <dbReference type="ARBA" id="ARBA00023136"/>
    </source>
</evidence>
<dbReference type="RefSeq" id="WP_107865655.1">
    <property type="nucleotide sequence ID" value="NZ_QAON01000007.1"/>
</dbReference>
<evidence type="ECO:0000256" key="3">
    <source>
        <dbReference type="ARBA" id="ARBA00022692"/>
    </source>
</evidence>
<evidence type="ECO:0000313" key="8">
    <source>
        <dbReference type="EMBL" id="PTQ89325.1"/>
    </source>
</evidence>
<evidence type="ECO:0000256" key="2">
    <source>
        <dbReference type="ARBA" id="ARBA00022475"/>
    </source>
</evidence>
<feature type="transmembrane region" description="Helical" evidence="6">
    <location>
        <begin position="46"/>
        <end position="65"/>
    </location>
</feature>
<dbReference type="AlphaFoldDB" id="A0A2T5IZ88"/>
<dbReference type="PANTHER" id="PTHR36115:SF4">
    <property type="entry name" value="MEMBRANE PROTEIN"/>
    <property type="match status" value="1"/>
</dbReference>
<feature type="transmembrane region" description="Helical" evidence="6">
    <location>
        <begin position="97"/>
        <end position="116"/>
    </location>
</feature>
<evidence type="ECO:0000259" key="7">
    <source>
        <dbReference type="Pfam" id="PF06271"/>
    </source>
</evidence>
<feature type="domain" description="RDD" evidence="7">
    <location>
        <begin position="7"/>
        <end position="129"/>
    </location>
</feature>
<keyword evidence="9" id="KW-1185">Reference proteome</keyword>
<dbReference type="InterPro" id="IPR010432">
    <property type="entry name" value="RDD"/>
</dbReference>